<dbReference type="GO" id="GO:0006352">
    <property type="term" value="P:DNA-templated transcription initiation"/>
    <property type="evidence" value="ECO:0007669"/>
    <property type="project" value="InterPro"/>
</dbReference>
<evidence type="ECO:0000256" key="1">
    <source>
        <dbReference type="ARBA" id="ARBA00010641"/>
    </source>
</evidence>
<dbReference type="RefSeq" id="WP_130058156.1">
    <property type="nucleotide sequence ID" value="NZ_JADNPJ010000004.1"/>
</dbReference>
<evidence type="ECO:0000313" key="7">
    <source>
        <dbReference type="EMBL" id="KAA3757074.1"/>
    </source>
</evidence>
<dbReference type="NCBIfam" id="TIGR02985">
    <property type="entry name" value="Sig70_bacteroi1"/>
    <property type="match status" value="1"/>
</dbReference>
<comment type="similarity">
    <text evidence="1">Belongs to the sigma-70 factor family. ECF subfamily.</text>
</comment>
<evidence type="ECO:0000313" key="8">
    <source>
        <dbReference type="Proteomes" id="UP000422221"/>
    </source>
</evidence>
<organism evidence="7 8">
    <name type="scientific">Bacteroides salyersiae</name>
    <dbReference type="NCBI Taxonomy" id="291644"/>
    <lineage>
        <taxon>Bacteria</taxon>
        <taxon>Pseudomonadati</taxon>
        <taxon>Bacteroidota</taxon>
        <taxon>Bacteroidia</taxon>
        <taxon>Bacteroidales</taxon>
        <taxon>Bacteroidaceae</taxon>
        <taxon>Bacteroides</taxon>
    </lineage>
</organism>
<gene>
    <name evidence="7" type="ORF">F3F73_22770</name>
</gene>
<evidence type="ECO:0000259" key="6">
    <source>
        <dbReference type="Pfam" id="PF08281"/>
    </source>
</evidence>
<dbReference type="PANTHER" id="PTHR43133">
    <property type="entry name" value="RNA POLYMERASE ECF-TYPE SIGMA FACTO"/>
    <property type="match status" value="1"/>
</dbReference>
<dbReference type="InterPro" id="IPR013325">
    <property type="entry name" value="RNA_pol_sigma_r2"/>
</dbReference>
<comment type="caution">
    <text evidence="7">The sequence shown here is derived from an EMBL/GenBank/DDBJ whole genome shotgun (WGS) entry which is preliminary data.</text>
</comment>
<dbReference type="InterPro" id="IPR007627">
    <property type="entry name" value="RNA_pol_sigma70_r2"/>
</dbReference>
<dbReference type="AlphaFoldDB" id="A0A7J4XCC3"/>
<dbReference type="GO" id="GO:0003677">
    <property type="term" value="F:DNA binding"/>
    <property type="evidence" value="ECO:0007669"/>
    <property type="project" value="InterPro"/>
</dbReference>
<feature type="domain" description="RNA polymerase sigma factor 70 region 4 type 2" evidence="6">
    <location>
        <begin position="117"/>
        <end position="163"/>
    </location>
</feature>
<name>A0A7J4XCC3_9BACE</name>
<dbReference type="InterPro" id="IPR014327">
    <property type="entry name" value="RNA_pol_sigma70_bacteroid"/>
</dbReference>
<dbReference type="Proteomes" id="UP000422221">
    <property type="component" value="Unassembled WGS sequence"/>
</dbReference>
<dbReference type="NCBIfam" id="TIGR02937">
    <property type="entry name" value="sigma70-ECF"/>
    <property type="match status" value="1"/>
</dbReference>
<dbReference type="SUPFAM" id="SSF88946">
    <property type="entry name" value="Sigma2 domain of RNA polymerase sigma factors"/>
    <property type="match status" value="1"/>
</dbReference>
<dbReference type="InterPro" id="IPR039425">
    <property type="entry name" value="RNA_pol_sigma-70-like"/>
</dbReference>
<dbReference type="Gene3D" id="1.10.1740.10">
    <property type="match status" value="1"/>
</dbReference>
<dbReference type="Pfam" id="PF04542">
    <property type="entry name" value="Sigma70_r2"/>
    <property type="match status" value="1"/>
</dbReference>
<keyword evidence="2" id="KW-0805">Transcription regulation</keyword>
<dbReference type="InterPro" id="IPR014284">
    <property type="entry name" value="RNA_pol_sigma-70_dom"/>
</dbReference>
<dbReference type="Pfam" id="PF08281">
    <property type="entry name" value="Sigma70_r4_2"/>
    <property type="match status" value="1"/>
</dbReference>
<dbReference type="InterPro" id="IPR013249">
    <property type="entry name" value="RNA_pol_sigma70_r4_t2"/>
</dbReference>
<evidence type="ECO:0000259" key="5">
    <source>
        <dbReference type="Pfam" id="PF04542"/>
    </source>
</evidence>
<evidence type="ECO:0000256" key="2">
    <source>
        <dbReference type="ARBA" id="ARBA00023015"/>
    </source>
</evidence>
<keyword evidence="4" id="KW-0804">Transcription</keyword>
<sequence>MRISLHESNDEKEFRKLYEEYYAPFCIYAKRFINDMAICEDIVSDVFASLWDKRNSIELKKDTATAYLKICVRNSCLNYLKHLEYEWNYNELCQKQPPVYATESDSVYTLNELYDILFKALERLPQNYRIVFTKNFFEGKTHAEIAEELNLSVKSINRYKQKTMDMLRKEFKEYLPVLLYLIVVQKEMQSII</sequence>
<accession>A0A7J4XCC3</accession>
<dbReference type="GO" id="GO:0016987">
    <property type="term" value="F:sigma factor activity"/>
    <property type="evidence" value="ECO:0007669"/>
    <property type="project" value="UniProtKB-KW"/>
</dbReference>
<proteinExistence type="inferred from homology"/>
<protein>
    <submittedName>
        <fullName evidence="7">RNA polymerase sigma-70 factor</fullName>
    </submittedName>
</protein>
<evidence type="ECO:0000256" key="4">
    <source>
        <dbReference type="ARBA" id="ARBA00023163"/>
    </source>
</evidence>
<evidence type="ECO:0000256" key="3">
    <source>
        <dbReference type="ARBA" id="ARBA00023082"/>
    </source>
</evidence>
<keyword evidence="3" id="KW-0731">Sigma factor</keyword>
<dbReference type="InterPro" id="IPR013324">
    <property type="entry name" value="RNA_pol_sigma_r3/r4-like"/>
</dbReference>
<feature type="domain" description="RNA polymerase sigma-70 region 2" evidence="5">
    <location>
        <begin position="17"/>
        <end position="81"/>
    </location>
</feature>
<dbReference type="InterPro" id="IPR036388">
    <property type="entry name" value="WH-like_DNA-bd_sf"/>
</dbReference>
<dbReference type="EMBL" id="VWMK01000037">
    <property type="protein sequence ID" value="KAA3757074.1"/>
    <property type="molecule type" value="Genomic_DNA"/>
</dbReference>
<reference evidence="7 8" key="1">
    <citation type="journal article" date="2019" name="Nat. Med.">
        <title>A library of human gut bacterial isolates paired with longitudinal multiomics data enables mechanistic microbiome research.</title>
        <authorList>
            <person name="Poyet M."/>
            <person name="Groussin M."/>
            <person name="Gibbons S.M."/>
            <person name="Avila-Pacheco J."/>
            <person name="Jiang X."/>
            <person name="Kearney S.M."/>
            <person name="Perrotta A.R."/>
            <person name="Berdy B."/>
            <person name="Zhao S."/>
            <person name="Lieberman T.D."/>
            <person name="Swanson P.K."/>
            <person name="Smith M."/>
            <person name="Roesemann S."/>
            <person name="Alexander J.E."/>
            <person name="Rich S.A."/>
            <person name="Livny J."/>
            <person name="Vlamakis H."/>
            <person name="Clish C."/>
            <person name="Bullock K."/>
            <person name="Deik A."/>
            <person name="Scott J."/>
            <person name="Pierce K.A."/>
            <person name="Xavier R.J."/>
            <person name="Alm E.J."/>
        </authorList>
    </citation>
    <scope>NUCLEOTIDE SEQUENCE [LARGE SCALE GENOMIC DNA]</scope>
    <source>
        <strain evidence="7 8">BIOML-A10</strain>
    </source>
</reference>
<dbReference type="PANTHER" id="PTHR43133:SF46">
    <property type="entry name" value="RNA POLYMERASE SIGMA-70 FACTOR ECF SUBFAMILY"/>
    <property type="match status" value="1"/>
</dbReference>
<dbReference type="Gene3D" id="1.10.10.10">
    <property type="entry name" value="Winged helix-like DNA-binding domain superfamily/Winged helix DNA-binding domain"/>
    <property type="match status" value="1"/>
</dbReference>
<dbReference type="CDD" id="cd06171">
    <property type="entry name" value="Sigma70_r4"/>
    <property type="match status" value="1"/>
</dbReference>
<dbReference type="SUPFAM" id="SSF88659">
    <property type="entry name" value="Sigma3 and sigma4 domains of RNA polymerase sigma factors"/>
    <property type="match status" value="1"/>
</dbReference>